<comment type="caution">
    <text evidence="1">The sequence shown here is derived from an EMBL/GenBank/DDBJ whole genome shotgun (WGS) entry which is preliminary data.</text>
</comment>
<dbReference type="AlphaFoldDB" id="A0AA46L3M4"/>
<accession>A0AA46L3M4</accession>
<name>A0AA46L3M4_VIBPH</name>
<gene>
    <name evidence="1" type="ORF">FVP01_23135</name>
</gene>
<reference evidence="1 2" key="1">
    <citation type="submission" date="2019-08" db="EMBL/GenBank/DDBJ databases">
        <title>Emerging of two pre-pandemic pathogenic O4:KUT lineages of Vibrio parahaemolyticus in coastal eastern China.</title>
        <authorList>
            <person name="Yu H."/>
        </authorList>
    </citation>
    <scope>NUCLEOTIDE SEQUENCE [LARGE SCALE GENOMIC DNA]</scope>
    <source>
        <strain evidence="1 2">HZ17-383</strain>
    </source>
</reference>
<organism evidence="1 2">
    <name type="scientific">Vibrio parahaemolyticus</name>
    <dbReference type="NCBI Taxonomy" id="670"/>
    <lineage>
        <taxon>Bacteria</taxon>
        <taxon>Pseudomonadati</taxon>
        <taxon>Pseudomonadota</taxon>
        <taxon>Gammaproteobacteria</taxon>
        <taxon>Vibrionales</taxon>
        <taxon>Vibrionaceae</taxon>
        <taxon>Vibrio</taxon>
    </lineage>
</organism>
<dbReference type="RefSeq" id="WP_025580292.1">
    <property type="nucleotide sequence ID" value="NZ_VRMQ01000011.1"/>
</dbReference>
<dbReference type="Proteomes" id="UP000321504">
    <property type="component" value="Unassembled WGS sequence"/>
</dbReference>
<evidence type="ECO:0000313" key="2">
    <source>
        <dbReference type="Proteomes" id="UP000321504"/>
    </source>
</evidence>
<evidence type="ECO:0008006" key="3">
    <source>
        <dbReference type="Google" id="ProtNLM"/>
    </source>
</evidence>
<proteinExistence type="predicted"/>
<dbReference type="EMBL" id="VRMQ01000011">
    <property type="protein sequence ID" value="TXN13594.1"/>
    <property type="molecule type" value="Genomic_DNA"/>
</dbReference>
<protein>
    <recommendedName>
        <fullName evidence="3">HEPN domain-containing protein</fullName>
    </recommendedName>
</protein>
<evidence type="ECO:0000313" key="1">
    <source>
        <dbReference type="EMBL" id="TXN13594.1"/>
    </source>
</evidence>
<sequence length="200" mass="23557">MENSLFSGESDWQNNACMNWNHQPLGLYIEGYWLGANNLVDDVVKSSTNQDTLVYPICFLYRQYIELQLKQFIQFSRILLSEGNNFPQNHKISSLWEVLNGLMLKVIKQYDESIKEYITKEDVAESRKIIKDFHAVDPDSFSFRYHETKDGQNTLDGLDYINLRKLSDAMNKLHSLFEKYLTVLSLLMDYRNDMIAEYRP</sequence>